<evidence type="ECO:0000313" key="2">
    <source>
        <dbReference type="EMBL" id="MCR5971645.1"/>
    </source>
</evidence>
<evidence type="ECO:0000259" key="1">
    <source>
        <dbReference type="Pfam" id="PF13751"/>
    </source>
</evidence>
<dbReference type="PANTHER" id="PTHR33408:SF2">
    <property type="entry name" value="TRANSPOSASE DDE DOMAIN-CONTAINING PROTEIN"/>
    <property type="match status" value="1"/>
</dbReference>
<gene>
    <name evidence="2" type="ORF">DS743_07540</name>
</gene>
<keyword evidence="3" id="KW-1185">Reference proteome</keyword>
<protein>
    <recommendedName>
        <fullName evidence="1">Transposase DDE domain-containing protein</fullName>
    </recommendedName>
</protein>
<evidence type="ECO:0000313" key="3">
    <source>
        <dbReference type="Proteomes" id="UP001524940"/>
    </source>
</evidence>
<proteinExistence type="predicted"/>
<dbReference type="Pfam" id="PF13751">
    <property type="entry name" value="DDE_Tnp_1_6"/>
    <property type="match status" value="1"/>
</dbReference>
<feature type="domain" description="Transposase DDE" evidence="1">
    <location>
        <begin position="29"/>
        <end position="154"/>
    </location>
</feature>
<organism evidence="2 3">
    <name type="scientific">Lactobacillus leichmannii</name>
    <dbReference type="NCBI Taxonomy" id="28039"/>
    <lineage>
        <taxon>Bacteria</taxon>
        <taxon>Bacillati</taxon>
        <taxon>Bacillota</taxon>
        <taxon>Bacilli</taxon>
        <taxon>Lactobacillales</taxon>
        <taxon>Lactobacillaceae</taxon>
        <taxon>Lactobacillus</taxon>
    </lineage>
</organism>
<reference evidence="2 3" key="1">
    <citation type="submission" date="2018-07" db="EMBL/GenBank/DDBJ databases">
        <title>Genome sequencing and assembly of Lactobacillus leichmannii.</title>
        <authorList>
            <person name="Rong J.-C."/>
            <person name="Li M.-Y."/>
            <person name="Zhang Q.-F."/>
            <person name="Chi N.-Y."/>
        </authorList>
    </citation>
    <scope>NUCLEOTIDE SEQUENCE [LARGE SCALE GENOMIC DNA]</scope>
    <source>
        <strain evidence="2 3">JCM 1148</strain>
    </source>
</reference>
<dbReference type="Proteomes" id="UP001524940">
    <property type="component" value="Unassembled WGS sequence"/>
</dbReference>
<comment type="caution">
    <text evidence="2">The sequence shown here is derived from an EMBL/GenBank/DDBJ whole genome shotgun (WGS) entry which is preliminary data.</text>
</comment>
<dbReference type="InterPro" id="IPR025668">
    <property type="entry name" value="Tnp_DDE_dom"/>
</dbReference>
<accession>A0ABT1XZD1</accession>
<sequence length="205" mass="24422">MEKTRKYKKDPTKVANWHYDEADDFYINPQGVRFRFKGYSSKVDRYGYKRDFKIYEADPIQETDELEEASKTPKGYQRRITYNPTWENVKAHAKEYLESEDGKRIYSYRKIDVESIFGHLKNVFGMRRVHLRGRKKVETDVGLAFMMMNLVKYWSRELLKLSFCHALGIFPTSKKGEARNITSSFTFFIYLKSSFSQTLFISFIQ</sequence>
<dbReference type="EMBL" id="QOCY01000051">
    <property type="protein sequence ID" value="MCR5971645.1"/>
    <property type="molecule type" value="Genomic_DNA"/>
</dbReference>
<dbReference type="PANTHER" id="PTHR33408">
    <property type="entry name" value="TRANSPOSASE"/>
    <property type="match status" value="1"/>
</dbReference>
<name>A0ABT1XZD1_LACLE</name>